<sequence length="109" mass="11924">MSSQFGLTSMRLGMPLSHGRHVVLSADPAARLRRETQLQQDIQVQQDIQLQQRQSARTQVLASRLPIAFAATGVEAVPAPEAGGYAPTKHTANGGWRGPHPWRRPPVII</sequence>
<proteinExistence type="predicted"/>
<accession>A0A9W6I9Z3</accession>
<dbReference type="Proteomes" id="UP001143474">
    <property type="component" value="Unassembled WGS sequence"/>
</dbReference>
<feature type="region of interest" description="Disordered" evidence="1">
    <location>
        <begin position="85"/>
        <end position="109"/>
    </location>
</feature>
<name>A0A9W6I9Z3_9ACTN</name>
<evidence type="ECO:0000313" key="3">
    <source>
        <dbReference type="Proteomes" id="UP001143474"/>
    </source>
</evidence>
<dbReference type="EMBL" id="BSEV01000033">
    <property type="protein sequence ID" value="GLK14512.1"/>
    <property type="molecule type" value="Genomic_DNA"/>
</dbReference>
<keyword evidence="3" id="KW-1185">Reference proteome</keyword>
<dbReference type="AlphaFoldDB" id="A0A9W6I9Z3"/>
<gene>
    <name evidence="2" type="ORF">GCM10017600_79240</name>
</gene>
<evidence type="ECO:0000256" key="1">
    <source>
        <dbReference type="SAM" id="MobiDB-lite"/>
    </source>
</evidence>
<reference evidence="2" key="1">
    <citation type="journal article" date="2014" name="Int. J. Syst. Evol. Microbiol.">
        <title>Complete genome sequence of Corynebacterium casei LMG S-19264T (=DSM 44701T), isolated from a smear-ripened cheese.</title>
        <authorList>
            <consortium name="US DOE Joint Genome Institute (JGI-PGF)"/>
            <person name="Walter F."/>
            <person name="Albersmeier A."/>
            <person name="Kalinowski J."/>
            <person name="Ruckert C."/>
        </authorList>
    </citation>
    <scope>NUCLEOTIDE SEQUENCE</scope>
    <source>
        <strain evidence="2">VKM Ac-2007</strain>
    </source>
</reference>
<reference evidence="2" key="2">
    <citation type="submission" date="2023-01" db="EMBL/GenBank/DDBJ databases">
        <authorList>
            <person name="Sun Q."/>
            <person name="Evtushenko L."/>
        </authorList>
    </citation>
    <scope>NUCLEOTIDE SEQUENCE</scope>
    <source>
        <strain evidence="2">VKM Ac-2007</strain>
    </source>
</reference>
<protein>
    <submittedName>
        <fullName evidence="2">Uncharacterized protein</fullName>
    </submittedName>
</protein>
<comment type="caution">
    <text evidence="2">The sequence shown here is derived from an EMBL/GenBank/DDBJ whole genome shotgun (WGS) entry which is preliminary data.</text>
</comment>
<organism evidence="2 3">
    <name type="scientific">Streptosporangium carneum</name>
    <dbReference type="NCBI Taxonomy" id="47481"/>
    <lineage>
        <taxon>Bacteria</taxon>
        <taxon>Bacillati</taxon>
        <taxon>Actinomycetota</taxon>
        <taxon>Actinomycetes</taxon>
        <taxon>Streptosporangiales</taxon>
        <taxon>Streptosporangiaceae</taxon>
        <taxon>Streptosporangium</taxon>
    </lineage>
</organism>
<evidence type="ECO:0000313" key="2">
    <source>
        <dbReference type="EMBL" id="GLK14512.1"/>
    </source>
</evidence>